<dbReference type="Proteomes" id="UP000011158">
    <property type="component" value="Segment"/>
</dbReference>
<sequence length="121" mass="13677">MNPSSNKCGTSFNVEWLFFKPTSTIKSFIADITEAPDTLVSVVSNNNEMVFSIDENQYADIYSLIRIKNLVVLSEKAFAKEAKKWDFKLPIELVREIQKLGCTTIENCKDSRATGNISFEV</sequence>
<keyword evidence="2" id="KW-1185">Reference proteome</keyword>
<dbReference type="GeneID" id="24642964"/>
<dbReference type="RefSeq" id="YP_009150545.1">
    <property type="nucleotide sequence ID" value="NC_027364.1"/>
</dbReference>
<dbReference type="KEGG" id="vg:24642964"/>
<evidence type="ECO:0000313" key="1">
    <source>
        <dbReference type="EMBL" id="AGC34911.1"/>
    </source>
</evidence>
<proteinExistence type="predicted"/>
<accession>L7TKE2</accession>
<organism evidence="1 2">
    <name type="scientific">Escherichia phage PBECO4</name>
    <dbReference type="NCBI Taxonomy" id="1273738"/>
    <lineage>
        <taxon>Viruses</taxon>
        <taxon>Duplodnaviria</taxon>
        <taxon>Heunggongvirae</taxon>
        <taxon>Uroviricota</taxon>
        <taxon>Caudoviricetes</taxon>
        <taxon>Asteriusvirus</taxon>
        <taxon>Asteriusvirus PBECO4</taxon>
    </lineage>
</organism>
<protein>
    <submittedName>
        <fullName evidence="1">Uncharacterized protein</fullName>
    </submittedName>
</protein>
<name>L7TKE2_9CAUD</name>
<evidence type="ECO:0000313" key="2">
    <source>
        <dbReference type="Proteomes" id="UP000011158"/>
    </source>
</evidence>
<reference evidence="1 2" key="1">
    <citation type="journal article" date="2013" name="Arch. Virol.">
        <title>Genomic analysis of bacteriophage PBECO4 infecting Escherichia coli O157:H7.</title>
        <authorList>
            <person name="Kim M.S."/>
            <person name="Hong S.S."/>
            <person name="Park K."/>
            <person name="Myung H."/>
        </authorList>
    </citation>
    <scope>NUCLEOTIDE SEQUENCE [LARGE SCALE GENOMIC DNA]</scope>
</reference>
<dbReference type="EMBL" id="KC295538">
    <property type="protein sequence ID" value="AGC34911.1"/>
    <property type="molecule type" value="Genomic_DNA"/>
</dbReference>